<feature type="region of interest" description="Disordered" evidence="1">
    <location>
        <begin position="197"/>
        <end position="289"/>
    </location>
</feature>
<dbReference type="EMBL" id="KZ857424">
    <property type="protein sequence ID" value="RDX46758.1"/>
    <property type="molecule type" value="Genomic_DNA"/>
</dbReference>
<gene>
    <name evidence="4" type="ORF">OH76DRAFT_816353</name>
</gene>
<dbReference type="AlphaFoldDB" id="A0A371D2H1"/>
<evidence type="ECO:0000313" key="4">
    <source>
        <dbReference type="EMBL" id="RDX46758.1"/>
    </source>
</evidence>
<keyword evidence="3" id="KW-0732">Signal</keyword>
<reference evidence="4 5" key="1">
    <citation type="journal article" date="2018" name="Biotechnol. Biofuels">
        <title>Integrative visual omics of the white-rot fungus Polyporus brumalis exposes the biotechnological potential of its oxidative enzymes for delignifying raw plant biomass.</title>
        <authorList>
            <person name="Miyauchi S."/>
            <person name="Rancon A."/>
            <person name="Drula E."/>
            <person name="Hage H."/>
            <person name="Chaduli D."/>
            <person name="Favel A."/>
            <person name="Grisel S."/>
            <person name="Henrissat B."/>
            <person name="Herpoel-Gimbert I."/>
            <person name="Ruiz-Duenas F.J."/>
            <person name="Chevret D."/>
            <person name="Hainaut M."/>
            <person name="Lin J."/>
            <person name="Wang M."/>
            <person name="Pangilinan J."/>
            <person name="Lipzen A."/>
            <person name="Lesage-Meessen L."/>
            <person name="Navarro D."/>
            <person name="Riley R."/>
            <person name="Grigoriev I.V."/>
            <person name="Zhou S."/>
            <person name="Raouche S."/>
            <person name="Rosso M.N."/>
        </authorList>
    </citation>
    <scope>NUCLEOTIDE SEQUENCE [LARGE SCALE GENOMIC DNA]</scope>
    <source>
        <strain evidence="4 5">BRFM 1820</strain>
    </source>
</reference>
<keyword evidence="2" id="KW-0472">Membrane</keyword>
<feature type="compositionally biased region" description="Polar residues" evidence="1">
    <location>
        <begin position="382"/>
        <end position="395"/>
    </location>
</feature>
<feature type="compositionally biased region" description="Low complexity" evidence="1">
    <location>
        <begin position="463"/>
        <end position="475"/>
    </location>
</feature>
<evidence type="ECO:0000256" key="1">
    <source>
        <dbReference type="SAM" id="MobiDB-lite"/>
    </source>
</evidence>
<dbReference type="Proteomes" id="UP000256964">
    <property type="component" value="Unassembled WGS sequence"/>
</dbReference>
<evidence type="ECO:0000313" key="5">
    <source>
        <dbReference type="Proteomes" id="UP000256964"/>
    </source>
</evidence>
<feature type="compositionally biased region" description="Low complexity" evidence="1">
    <location>
        <begin position="490"/>
        <end position="499"/>
    </location>
</feature>
<feature type="region of interest" description="Disordered" evidence="1">
    <location>
        <begin position="416"/>
        <end position="542"/>
    </location>
</feature>
<dbReference type="PROSITE" id="PS51257">
    <property type="entry name" value="PROKAR_LIPOPROTEIN"/>
    <property type="match status" value="1"/>
</dbReference>
<keyword evidence="2" id="KW-0812">Transmembrane</keyword>
<evidence type="ECO:0000256" key="3">
    <source>
        <dbReference type="SAM" id="SignalP"/>
    </source>
</evidence>
<accession>A0A371D2H1</accession>
<feature type="compositionally biased region" description="Polar residues" evidence="1">
    <location>
        <begin position="416"/>
        <end position="451"/>
    </location>
</feature>
<dbReference type="OrthoDB" id="3270641at2759"/>
<evidence type="ECO:0000256" key="2">
    <source>
        <dbReference type="SAM" id="Phobius"/>
    </source>
</evidence>
<feature type="chain" id="PRO_5016779463" evidence="3">
    <location>
        <begin position="37"/>
        <end position="581"/>
    </location>
</feature>
<protein>
    <submittedName>
        <fullName evidence="4">Uncharacterized protein</fullName>
    </submittedName>
</protein>
<keyword evidence="2" id="KW-1133">Transmembrane helix</keyword>
<proteinExistence type="predicted"/>
<feature type="signal peptide" evidence="3">
    <location>
        <begin position="1"/>
        <end position="36"/>
    </location>
</feature>
<sequence length="581" mass="59826">MVESRCRHCFRFPLRFTGRLLLPLLLTTALASCASASSVNRTIDDETGDSVTGVVPTYSPPAAWKQGSTCSGCFIQLDPDHVLGGTWHDATHGTGDVEPLLITAQFSGTAVYVYNVLANTVPWTTTYTSLTFSLDGEQVGTYVHVPTSDTAFEYDVPVYTNGDLANKQHTLIIEATGSTNNSLVLFDYIVYTFTEEDAPPPSSSSTTTTVASPTTTSSSTGPVTSPGTTTSSSSSLSLSISSLSPSGTSSTLSGNPSLNKLQTATSGNTSTPSSTSTSSSSSADPSPTIAAANVSQHSSSFPVGAVAGGVAGGVIVIAVLVFLLWLLRKRRAQQTAQSTSFSADGHDSQMRATGDMLVSSAGASGPGGSSAGGGSVFHNDSVGGTPSVSASSTSRLSQPAASAAYLAHAEARYASSPSYHTHSESTGAPSDYSSRPSMSDTAGLSQQSDSSRAGLRPLPVPSSPRSASSPTSPATTDPFVDPPSHARTDSSSGSSSRPSTRALPPVAFSEKSPLGPPATRSLPVPPVPGADVPASPTNTTSTSILRTQVAVLQEEVARLREQTEMQMFMDEAPPRYDEARV</sequence>
<feature type="compositionally biased region" description="Gly residues" evidence="1">
    <location>
        <begin position="364"/>
        <end position="375"/>
    </location>
</feature>
<organism evidence="4 5">
    <name type="scientific">Lentinus brumalis</name>
    <dbReference type="NCBI Taxonomy" id="2498619"/>
    <lineage>
        <taxon>Eukaryota</taxon>
        <taxon>Fungi</taxon>
        <taxon>Dikarya</taxon>
        <taxon>Basidiomycota</taxon>
        <taxon>Agaricomycotina</taxon>
        <taxon>Agaricomycetes</taxon>
        <taxon>Polyporales</taxon>
        <taxon>Polyporaceae</taxon>
        <taxon>Lentinus</taxon>
    </lineage>
</organism>
<dbReference type="Gene3D" id="2.60.120.260">
    <property type="entry name" value="Galactose-binding domain-like"/>
    <property type="match status" value="1"/>
</dbReference>
<feature type="region of interest" description="Disordered" evidence="1">
    <location>
        <begin position="358"/>
        <end position="395"/>
    </location>
</feature>
<name>A0A371D2H1_9APHY</name>
<dbReference type="STRING" id="139420.A0A371D2H1"/>
<feature type="transmembrane region" description="Helical" evidence="2">
    <location>
        <begin position="303"/>
        <end position="327"/>
    </location>
</feature>
<keyword evidence="5" id="KW-1185">Reference proteome</keyword>
<feature type="compositionally biased region" description="Low complexity" evidence="1">
    <location>
        <begin position="203"/>
        <end position="289"/>
    </location>
</feature>